<dbReference type="OrthoDB" id="9803968at2"/>
<proteinExistence type="inferred from homology"/>
<evidence type="ECO:0000259" key="3">
    <source>
        <dbReference type="SMART" id="SM00563"/>
    </source>
</evidence>
<dbReference type="InterPro" id="IPR020845">
    <property type="entry name" value="AMP-binding_CS"/>
</dbReference>
<organism evidence="4 5">
    <name type="scientific">Derxia gummosa DSM 723</name>
    <dbReference type="NCBI Taxonomy" id="1121388"/>
    <lineage>
        <taxon>Bacteria</taxon>
        <taxon>Pseudomonadati</taxon>
        <taxon>Pseudomonadota</taxon>
        <taxon>Betaproteobacteria</taxon>
        <taxon>Burkholderiales</taxon>
        <taxon>Alcaligenaceae</taxon>
        <taxon>Derxia</taxon>
    </lineage>
</organism>
<dbReference type="Gene3D" id="3.30.300.30">
    <property type="match status" value="1"/>
</dbReference>
<gene>
    <name evidence="5" type="primary">aas</name>
</gene>
<evidence type="ECO:0000256" key="2">
    <source>
        <dbReference type="ARBA" id="ARBA00022598"/>
    </source>
</evidence>
<evidence type="ECO:0000313" key="5">
    <source>
        <dbReference type="RefSeq" id="WP_051378362.1"/>
    </source>
</evidence>
<dbReference type="Gene3D" id="3.40.50.12780">
    <property type="entry name" value="N-terminal domain of ligase-like"/>
    <property type="match status" value="1"/>
</dbReference>
<dbReference type="AlphaFoldDB" id="A0A8B6X964"/>
<dbReference type="NCBIfam" id="NF005959">
    <property type="entry name" value="PRK08043.1"/>
    <property type="match status" value="1"/>
</dbReference>
<dbReference type="SUPFAM" id="SSF69593">
    <property type="entry name" value="Glycerol-3-phosphate (1)-acyltransferase"/>
    <property type="match status" value="1"/>
</dbReference>
<keyword evidence="4" id="KW-1185">Reference proteome</keyword>
<dbReference type="EC" id="2.3.1.40" evidence="5"/>
<dbReference type="GO" id="GO:0031956">
    <property type="term" value="F:medium-chain fatty acid-CoA ligase activity"/>
    <property type="evidence" value="ECO:0007669"/>
    <property type="project" value="TreeGrafter"/>
</dbReference>
<reference evidence="5" key="1">
    <citation type="submission" date="2025-08" db="UniProtKB">
        <authorList>
            <consortium name="RefSeq"/>
        </authorList>
    </citation>
    <scope>IDENTIFICATION</scope>
</reference>
<dbReference type="GO" id="GO:0006631">
    <property type="term" value="P:fatty acid metabolic process"/>
    <property type="evidence" value="ECO:0007669"/>
    <property type="project" value="TreeGrafter"/>
</dbReference>
<comment type="similarity">
    <text evidence="1">Belongs to the ATP-dependent AMP-binding enzyme family.</text>
</comment>
<sequence>MLATLLKPLLKLVINLLFRVRIDAPESAFHHPRTLIVANHESFLDGLVLGLNLPVRATFVINTQIAAHPLVKRMLAFIDYLAVDPANPMAMKQVVRLLESGKPVVIFPEGRLTVTGSLMKVYDGAGFAAAKTGAAVVPVRLSGPAKTFFSRLAGVYPQKLFPKISLSAMPPVHIEAVTTGPARERRRKAGEAMRHILLDMIVRTTPRTTLYDAFLDARDAFGSKFKVVEDVRFIEESYGSLLRTTLAIRRMLEPRTRADEVVGVLMPNAAPTLAMVLALVSMRRVPGMLNYTAGRDGIQAACVAAKITQIYASRAFLEKGKLTAIVEGLEGITVVYVEDLKAGFGLADKLAVLAALPFARKAGAGVQPDDPAVVLFTSGSEGKPKGVVHTHASILANVTQVRAVADFMPHDKFMVALPLFHSFGFTCGAMLPLVSGSRAFLYPSPLHYRVIPEVVYDRNCTVLFGTSTFLGNYARFAHPYDFGRLRYVVAGAEKLSDAVRETWADKFGLRILEGYGVTECAPVISVNVPMAVKRGTVGQPLPGIETRLDPVPGIARGGVLSVRGPNVMAGYLRYENPGVIEAPATEAGPGWYSTGDIVDIDADGFITILGRVKRFAKIAGEMVSLEAVEKLAIAAGAPGSLHAASTRSDAGKGEALVLFTTDATLTRDALLAAARAAGAPELAVPRDLRRVEAIPLLGSGKTDYVTLKKMAEAPRATAADTSSTPSTQASA</sequence>
<dbReference type="InterPro" id="IPR000873">
    <property type="entry name" value="AMP-dep_synth/lig_dom"/>
</dbReference>
<dbReference type="InterPro" id="IPR002123">
    <property type="entry name" value="Plipid/glycerol_acylTrfase"/>
</dbReference>
<dbReference type="PANTHER" id="PTHR43201">
    <property type="entry name" value="ACYL-COA SYNTHETASE"/>
    <property type="match status" value="1"/>
</dbReference>
<evidence type="ECO:0000313" key="4">
    <source>
        <dbReference type="Proteomes" id="UP000675920"/>
    </source>
</evidence>
<feature type="domain" description="Phospholipid/glycerol acyltransferase" evidence="3">
    <location>
        <begin position="34"/>
        <end position="144"/>
    </location>
</feature>
<dbReference type="Pfam" id="PF01553">
    <property type="entry name" value="Acyltransferase"/>
    <property type="match status" value="1"/>
</dbReference>
<dbReference type="SUPFAM" id="SSF56801">
    <property type="entry name" value="Acetyl-CoA synthetase-like"/>
    <property type="match status" value="1"/>
</dbReference>
<dbReference type="Proteomes" id="UP000675920">
    <property type="component" value="Unplaced"/>
</dbReference>
<evidence type="ECO:0000256" key="1">
    <source>
        <dbReference type="ARBA" id="ARBA00006432"/>
    </source>
</evidence>
<dbReference type="RefSeq" id="WP_051378362.1">
    <property type="nucleotide sequence ID" value="NZ_AXWS01000008.1"/>
</dbReference>
<dbReference type="PROSITE" id="PS00455">
    <property type="entry name" value="AMP_BINDING"/>
    <property type="match status" value="1"/>
</dbReference>
<accession>A0A8B6X964</accession>
<dbReference type="InterPro" id="IPR045851">
    <property type="entry name" value="AMP-bd_C_sf"/>
</dbReference>
<name>A0A8B6X964_9BURK</name>
<dbReference type="EC" id="6.2.1.47" evidence="5"/>
<dbReference type="GO" id="GO:0008779">
    <property type="term" value="F:acyl-[acyl-carrier-protein]-phospholipid O-acyltransferase activity"/>
    <property type="evidence" value="ECO:0007669"/>
    <property type="project" value="UniProtKB-EC"/>
</dbReference>
<protein>
    <submittedName>
        <fullName evidence="5">Bifunctional acyl-ACP--phospholipid O-acyltransferase/long-chain-fatty-acid--ACP ligase</fullName>
        <ecNumber evidence="5">2.3.1.40</ecNumber>
        <ecNumber evidence="5">6.2.1.47</ecNumber>
    </submittedName>
</protein>
<dbReference type="Pfam" id="PF00501">
    <property type="entry name" value="AMP-binding"/>
    <property type="match status" value="1"/>
</dbReference>
<dbReference type="InterPro" id="IPR042099">
    <property type="entry name" value="ANL_N_sf"/>
</dbReference>
<dbReference type="CDD" id="cd07989">
    <property type="entry name" value="LPLAT_AGPAT-like"/>
    <property type="match status" value="1"/>
</dbReference>
<dbReference type="SMART" id="SM00563">
    <property type="entry name" value="PlsC"/>
    <property type="match status" value="1"/>
</dbReference>
<keyword evidence="2 5" id="KW-0436">Ligase</keyword>
<dbReference type="PANTHER" id="PTHR43201:SF5">
    <property type="entry name" value="MEDIUM-CHAIN ACYL-COA LIGASE ACSF2, MITOCHONDRIAL"/>
    <property type="match status" value="1"/>
</dbReference>